<dbReference type="Proteomes" id="UP001157069">
    <property type="component" value="Unassembled WGS sequence"/>
</dbReference>
<name>A0ABQ6JW18_9MICO</name>
<feature type="compositionally biased region" description="Basic and acidic residues" evidence="1">
    <location>
        <begin position="33"/>
        <end position="55"/>
    </location>
</feature>
<proteinExistence type="predicted"/>
<reference evidence="3" key="1">
    <citation type="journal article" date="2019" name="Int. J. Syst. Evol. Microbiol.">
        <title>The Global Catalogue of Microorganisms (GCM) 10K type strain sequencing project: providing services to taxonomists for standard genome sequencing and annotation.</title>
        <authorList>
            <consortium name="The Broad Institute Genomics Platform"/>
            <consortium name="The Broad Institute Genome Sequencing Center for Infectious Disease"/>
            <person name="Wu L."/>
            <person name="Ma J."/>
        </authorList>
    </citation>
    <scope>NUCLEOTIDE SEQUENCE [LARGE SCALE GENOMIC DNA]</scope>
    <source>
        <strain evidence="3">NBRC 108755</strain>
    </source>
</reference>
<keyword evidence="3" id="KW-1185">Reference proteome</keyword>
<comment type="caution">
    <text evidence="2">The sequence shown here is derived from an EMBL/GenBank/DDBJ whole genome shotgun (WGS) entry which is preliminary data.</text>
</comment>
<feature type="region of interest" description="Disordered" evidence="1">
    <location>
        <begin position="33"/>
        <end position="72"/>
    </location>
</feature>
<sequence>MISRVQIELQFTGLGVDREQAGRPVVDDVCGSRLRDRERREHRERDACESPEHHPSHPRTPSSERASGTPAR</sequence>
<evidence type="ECO:0000313" key="3">
    <source>
        <dbReference type="Proteomes" id="UP001157069"/>
    </source>
</evidence>
<dbReference type="EMBL" id="BSVA01000001">
    <property type="protein sequence ID" value="GMA92219.1"/>
    <property type="molecule type" value="Genomic_DNA"/>
</dbReference>
<accession>A0ABQ6JW18</accession>
<protein>
    <submittedName>
        <fullName evidence="2">Uncharacterized protein</fullName>
    </submittedName>
</protein>
<organism evidence="2 3">
    <name type="scientific">Homoserinibacter gongjuensis</name>
    <dbReference type="NCBI Taxonomy" id="1162968"/>
    <lineage>
        <taxon>Bacteria</taxon>
        <taxon>Bacillati</taxon>
        <taxon>Actinomycetota</taxon>
        <taxon>Actinomycetes</taxon>
        <taxon>Micrococcales</taxon>
        <taxon>Microbacteriaceae</taxon>
        <taxon>Homoserinibacter</taxon>
    </lineage>
</organism>
<evidence type="ECO:0000313" key="2">
    <source>
        <dbReference type="EMBL" id="GMA92219.1"/>
    </source>
</evidence>
<evidence type="ECO:0000256" key="1">
    <source>
        <dbReference type="SAM" id="MobiDB-lite"/>
    </source>
</evidence>
<gene>
    <name evidence="2" type="ORF">GCM10025869_27480</name>
</gene>